<proteinExistence type="predicted"/>
<evidence type="ECO:0000313" key="3">
    <source>
        <dbReference type="Proteomes" id="UP000295184"/>
    </source>
</evidence>
<sequence>MKSWMKVMQDLAWLTQLGISLAAPPFLCAGAAWWLWTRMDMPAWIMLPALVLGFGGSVASAWGFYRLMQRKAAHKKAPPAFNRHS</sequence>
<accession>A0A4V2QBH5</accession>
<dbReference type="RefSeq" id="WP_058963455.1">
    <property type="nucleotide sequence ID" value="NZ_CABKVM010000014.1"/>
</dbReference>
<reference evidence="2 3" key="1">
    <citation type="submission" date="2019-03" db="EMBL/GenBank/DDBJ databases">
        <title>Genomic Encyclopedia of Type Strains, Phase IV (KMG-IV): sequencing the most valuable type-strain genomes for metagenomic binning, comparative biology and taxonomic classification.</title>
        <authorList>
            <person name="Goeker M."/>
        </authorList>
    </citation>
    <scope>NUCLEOTIDE SEQUENCE [LARGE SCALE GENOMIC DNA]</scope>
    <source>
        <strain evidence="2 3">DSM 100451</strain>
    </source>
</reference>
<dbReference type="Pfam" id="PF09527">
    <property type="entry name" value="ATPase_gene1"/>
    <property type="match status" value="1"/>
</dbReference>
<keyword evidence="1" id="KW-1133">Transmembrane helix</keyword>
<feature type="transmembrane region" description="Helical" evidence="1">
    <location>
        <begin position="44"/>
        <end position="65"/>
    </location>
</feature>
<keyword evidence="1" id="KW-0472">Membrane</keyword>
<name>A0A4V2QBH5_9FIRM</name>
<dbReference type="InterPro" id="IPR032820">
    <property type="entry name" value="ATPase_put"/>
</dbReference>
<dbReference type="OrthoDB" id="1857094at2"/>
<comment type="caution">
    <text evidence="2">The sequence shown here is derived from an EMBL/GenBank/DDBJ whole genome shotgun (WGS) entry which is preliminary data.</text>
</comment>
<dbReference type="EMBL" id="SLUM01000014">
    <property type="protein sequence ID" value="TCL56142.1"/>
    <property type="molecule type" value="Genomic_DNA"/>
</dbReference>
<dbReference type="AlphaFoldDB" id="A0A4V2QBH5"/>
<organism evidence="2 3">
    <name type="scientific">Allofournierella massiliensis</name>
    <dbReference type="NCBI Taxonomy" id="1650663"/>
    <lineage>
        <taxon>Bacteria</taxon>
        <taxon>Bacillati</taxon>
        <taxon>Bacillota</taxon>
        <taxon>Clostridia</taxon>
        <taxon>Eubacteriales</taxon>
        <taxon>Oscillospiraceae</taxon>
        <taxon>Allofournierella</taxon>
    </lineage>
</organism>
<evidence type="ECO:0000313" key="2">
    <source>
        <dbReference type="EMBL" id="TCL56142.1"/>
    </source>
</evidence>
<dbReference type="Proteomes" id="UP000295184">
    <property type="component" value="Unassembled WGS sequence"/>
</dbReference>
<protein>
    <submittedName>
        <fullName evidence="2">Putative F0F1-ATPase subunit (Ca2+/Mg2+ transporter)</fullName>
    </submittedName>
</protein>
<evidence type="ECO:0000256" key="1">
    <source>
        <dbReference type="SAM" id="Phobius"/>
    </source>
</evidence>
<gene>
    <name evidence="2" type="ORF">EDD77_11496</name>
</gene>
<dbReference type="STRING" id="1650663.GCA_001486665_00977"/>
<keyword evidence="1" id="KW-0812">Transmembrane</keyword>